<organism evidence="2">
    <name type="scientific">Salvia splendens</name>
    <name type="common">Scarlet sage</name>
    <dbReference type="NCBI Taxonomy" id="180675"/>
    <lineage>
        <taxon>Eukaryota</taxon>
        <taxon>Viridiplantae</taxon>
        <taxon>Streptophyta</taxon>
        <taxon>Embryophyta</taxon>
        <taxon>Tracheophyta</taxon>
        <taxon>Spermatophyta</taxon>
        <taxon>Magnoliopsida</taxon>
        <taxon>eudicotyledons</taxon>
        <taxon>Gunneridae</taxon>
        <taxon>Pentapetalae</taxon>
        <taxon>asterids</taxon>
        <taxon>lamiids</taxon>
        <taxon>Lamiales</taxon>
        <taxon>Lamiaceae</taxon>
        <taxon>Nepetoideae</taxon>
        <taxon>Mentheae</taxon>
        <taxon>Salviinae</taxon>
        <taxon>Salvia</taxon>
        <taxon>Salvia subgen. Calosphace</taxon>
        <taxon>core Calosphace</taxon>
    </lineage>
</organism>
<feature type="region of interest" description="Disordered" evidence="1">
    <location>
        <begin position="1"/>
        <end position="40"/>
    </location>
</feature>
<feature type="compositionally biased region" description="Polar residues" evidence="1">
    <location>
        <begin position="12"/>
        <end position="28"/>
    </location>
</feature>
<evidence type="ECO:0000256" key="1">
    <source>
        <dbReference type="SAM" id="MobiDB-lite"/>
    </source>
</evidence>
<accession>A0A8X8X6C8</accession>
<reference evidence="2" key="2">
    <citation type="submission" date="2020-08" db="EMBL/GenBank/DDBJ databases">
        <title>Plant Genome Project.</title>
        <authorList>
            <person name="Zhang R.-G."/>
        </authorList>
    </citation>
    <scope>NUCLEOTIDE SEQUENCE</scope>
    <source>
        <strain evidence="2">Huo1</strain>
        <tissue evidence="2">Leaf</tissue>
    </source>
</reference>
<sequence length="127" mass="14153">MTLKIPLRQPNPELTATQPPPRSHTSGDFTPAAMTKRSGGSIGGIRAIKLGEEGDKSYDRWILPSSMACRVNVKRRSLFGAVNIPISCGSLSRHAEFLLSFFESATKRFPIHALLEDELNYHVFLLW</sequence>
<protein>
    <submittedName>
        <fullName evidence="2">Uncharacterized protein</fullName>
    </submittedName>
</protein>
<evidence type="ECO:0000313" key="3">
    <source>
        <dbReference type="Proteomes" id="UP000298416"/>
    </source>
</evidence>
<name>A0A8X8X6C8_SALSN</name>
<dbReference type="AlphaFoldDB" id="A0A8X8X6C8"/>
<keyword evidence="3" id="KW-1185">Reference proteome</keyword>
<evidence type="ECO:0000313" key="2">
    <source>
        <dbReference type="EMBL" id="KAG6407620.1"/>
    </source>
</evidence>
<comment type="caution">
    <text evidence="2">The sequence shown here is derived from an EMBL/GenBank/DDBJ whole genome shotgun (WGS) entry which is preliminary data.</text>
</comment>
<proteinExistence type="predicted"/>
<dbReference type="Proteomes" id="UP000298416">
    <property type="component" value="Unassembled WGS sequence"/>
</dbReference>
<reference evidence="2" key="1">
    <citation type="submission" date="2018-01" db="EMBL/GenBank/DDBJ databases">
        <authorList>
            <person name="Mao J.F."/>
        </authorList>
    </citation>
    <scope>NUCLEOTIDE SEQUENCE</scope>
    <source>
        <strain evidence="2">Huo1</strain>
        <tissue evidence="2">Leaf</tissue>
    </source>
</reference>
<gene>
    <name evidence="2" type="ORF">SASPL_130616</name>
</gene>
<dbReference type="EMBL" id="PNBA02000011">
    <property type="protein sequence ID" value="KAG6407620.1"/>
    <property type="molecule type" value="Genomic_DNA"/>
</dbReference>